<evidence type="ECO:0000313" key="2">
    <source>
        <dbReference type="Proteomes" id="UP001642464"/>
    </source>
</evidence>
<comment type="caution">
    <text evidence="1">The sequence shown here is derived from an EMBL/GenBank/DDBJ whole genome shotgun (WGS) entry which is preliminary data.</text>
</comment>
<proteinExistence type="predicted"/>
<name>A0ABP0RLW5_9DINO</name>
<dbReference type="Proteomes" id="UP001642464">
    <property type="component" value="Unassembled WGS sequence"/>
</dbReference>
<evidence type="ECO:0000313" key="1">
    <source>
        <dbReference type="EMBL" id="CAK9101104.1"/>
    </source>
</evidence>
<dbReference type="EMBL" id="CAXAMM010041762">
    <property type="protein sequence ID" value="CAK9101104.1"/>
    <property type="molecule type" value="Genomic_DNA"/>
</dbReference>
<keyword evidence="2" id="KW-1185">Reference proteome</keyword>
<gene>
    <name evidence="1" type="ORF">SCF082_LOCUS47283</name>
</gene>
<organism evidence="1 2">
    <name type="scientific">Durusdinium trenchii</name>
    <dbReference type="NCBI Taxonomy" id="1381693"/>
    <lineage>
        <taxon>Eukaryota</taxon>
        <taxon>Sar</taxon>
        <taxon>Alveolata</taxon>
        <taxon>Dinophyceae</taxon>
        <taxon>Suessiales</taxon>
        <taxon>Symbiodiniaceae</taxon>
        <taxon>Durusdinium</taxon>
    </lineage>
</organism>
<accession>A0ABP0RLW5</accession>
<protein>
    <submittedName>
        <fullName evidence="1">Uncharacterized protein</fullName>
    </submittedName>
</protein>
<sequence length="492" mass="56285">MALHDKISSCLLGGGGLETLSTFWSRYRVHFPDHPLFRDHGHHLQFCLPLLMHADEGRYLKREQLLIMSWQSMIGEGTRPQRDYRSEADCRETQGLNFKGSSYRTRFLLATLLSLHYRKKNRDGDRLKNLLNAVVDDFLEFYRAGVEVVFQGTRIKFYGILLNLKGDWPMLSKLGNLKQHFGRKTKGGAPTEQSAICHLCRAGCAGYPYHEFEINAKWYETYLQRRPWSTPSPFMRLPMPAAPELFFCFDMFHVTHKGVLAELTVALLDMGLFVPGDIPTRLDKIYDDLKSFCRTSGVSLHLTRLTRQLVGLKDDSCYPSGTWFKGADTAAICKFVEHTFGQLTAPAGFELYCECIHLAAEASNTVLSCMYTSGLWLRPMEASAIARHSLCFARRFRECSELAFQMEKCRFRITPKYHAYVHLTHAVIQQLGNLVDEVLENDTPAILNPLSYSCQLDEDYIGSIAMLSRTTTTGHVHEGTMNRYLVTLQREW</sequence>
<reference evidence="1 2" key="1">
    <citation type="submission" date="2024-02" db="EMBL/GenBank/DDBJ databases">
        <authorList>
            <person name="Chen Y."/>
            <person name="Shah S."/>
            <person name="Dougan E. K."/>
            <person name="Thang M."/>
            <person name="Chan C."/>
        </authorList>
    </citation>
    <scope>NUCLEOTIDE SEQUENCE [LARGE SCALE GENOMIC DNA]</scope>
</reference>